<organism evidence="1 2">
    <name type="scientific">Elusimicrobium minutum (strain Pei191)</name>
    <dbReference type="NCBI Taxonomy" id="445932"/>
    <lineage>
        <taxon>Bacteria</taxon>
        <taxon>Pseudomonadati</taxon>
        <taxon>Elusimicrobiota</taxon>
        <taxon>Elusimicrobia</taxon>
        <taxon>Elusimicrobiales</taxon>
        <taxon>Elusimicrobiaceae</taxon>
        <taxon>Elusimicrobium</taxon>
    </lineage>
</organism>
<proteinExistence type="predicted"/>
<name>B2KBQ0_ELUMP</name>
<accession>B2KBQ0</accession>
<dbReference type="Proteomes" id="UP000001029">
    <property type="component" value="Chromosome"/>
</dbReference>
<dbReference type="HOGENOM" id="CLU_1560545_0_0_0"/>
<evidence type="ECO:0000313" key="1">
    <source>
        <dbReference type="EMBL" id="ACC97737.1"/>
    </source>
</evidence>
<gene>
    <name evidence="1" type="ordered locus">Emin_0173</name>
</gene>
<reference evidence="1 2" key="1">
    <citation type="journal article" date="2009" name="Appl. Environ. Microbiol.">
        <title>Genomic analysis of 'Elusimicrobium minutum,' the first cultivated representative of the phylum 'Elusimicrobia' (formerly termite group 1).</title>
        <authorList>
            <person name="Herlemann D.P.R."/>
            <person name="Geissinger O."/>
            <person name="Ikeda-Ohtsubo W."/>
            <person name="Kunin V."/>
            <person name="Sun H."/>
            <person name="Lapidus A."/>
            <person name="Hugenholtz P."/>
            <person name="Brune A."/>
        </authorList>
    </citation>
    <scope>NUCLEOTIDE SEQUENCE [LARGE SCALE GENOMIC DNA]</scope>
    <source>
        <strain evidence="1 2">Pei191</strain>
    </source>
</reference>
<dbReference type="KEGG" id="emi:Emin_0173"/>
<dbReference type="EMBL" id="CP001055">
    <property type="protein sequence ID" value="ACC97737.1"/>
    <property type="molecule type" value="Genomic_DNA"/>
</dbReference>
<keyword evidence="2" id="KW-1185">Reference proteome</keyword>
<dbReference type="STRING" id="445932.Emin_0173"/>
<protein>
    <submittedName>
        <fullName evidence="1">Uncharacterized protein</fullName>
    </submittedName>
</protein>
<evidence type="ECO:0000313" key="2">
    <source>
        <dbReference type="Proteomes" id="UP000001029"/>
    </source>
</evidence>
<sequence length="171" mass="19840">MQNINYFFENTETKLETMRKEISAAGKQLYSFVPRLESLSAQVKKGIHTRDESLEKEFNITAKTIYDLANTSEEFWAKTREELRNLSKKEITEVYSLEVKTVNLKSRTLAKTIDEFQSAFGYVYPTAKDSSLKLNLWMIETATLTLDKLANKILFMARELSKILEAKKTIY</sequence>
<dbReference type="RefSeq" id="WP_012414352.1">
    <property type="nucleotide sequence ID" value="NC_010644.1"/>
</dbReference>
<dbReference type="AlphaFoldDB" id="B2KBQ0"/>